<protein>
    <recommendedName>
        <fullName evidence="1">Nucleotidyl transferase domain-containing protein</fullName>
    </recommendedName>
</protein>
<dbReference type="GO" id="GO:0009298">
    <property type="term" value="P:GDP-mannose biosynthetic process"/>
    <property type="evidence" value="ECO:0007669"/>
    <property type="project" value="TreeGrafter"/>
</dbReference>
<accession>A0A382DU96</accession>
<dbReference type="InterPro" id="IPR049577">
    <property type="entry name" value="GMPP_N"/>
</dbReference>
<dbReference type="AlphaFoldDB" id="A0A382DU96"/>
<dbReference type="InterPro" id="IPR029044">
    <property type="entry name" value="Nucleotide-diphossugar_trans"/>
</dbReference>
<gene>
    <name evidence="2" type="ORF">METZ01_LOCUS194689</name>
</gene>
<dbReference type="PANTHER" id="PTHR46390">
    <property type="entry name" value="MANNOSE-1-PHOSPHATE GUANYLYLTRANSFERASE"/>
    <property type="match status" value="1"/>
</dbReference>
<dbReference type="Gene3D" id="3.90.550.10">
    <property type="entry name" value="Spore Coat Polysaccharide Biosynthesis Protein SpsA, Chain A"/>
    <property type="match status" value="1"/>
</dbReference>
<sequence>MNNRYVVIMAGGRGERFWPQSRLRRPKHLLPIVGDEPMLVQTVNRLGGLVPVENIFVVTNSEQRDAVLETCPNLLPERVVGEPEGRDTAAAVALSALLVQRENPFAAFAMLPADHVIEDNAGFRTILDSAFEAAETQDLLVTIGIRPTEPATGYGYIQRGEPCGEPGGRTLYNAVRFVEKPDRKTAESYIALGDYLWNAGMFVWRPEVILKAIASNAPDLASGINELDDVWTEEASLDEAMQSVYPTLTKISVDFAVMEKAENVAVLESAFDW</sequence>
<dbReference type="GO" id="GO:0004475">
    <property type="term" value="F:mannose-1-phosphate guanylyltransferase (GTP) activity"/>
    <property type="evidence" value="ECO:0007669"/>
    <property type="project" value="InterPro"/>
</dbReference>
<evidence type="ECO:0000313" key="2">
    <source>
        <dbReference type="EMBL" id="SVB41835.1"/>
    </source>
</evidence>
<evidence type="ECO:0000259" key="1">
    <source>
        <dbReference type="Pfam" id="PF00483"/>
    </source>
</evidence>
<dbReference type="PANTHER" id="PTHR46390:SF1">
    <property type="entry name" value="MANNOSE-1-PHOSPHATE GUANYLYLTRANSFERASE"/>
    <property type="match status" value="1"/>
</dbReference>
<feature type="domain" description="Nucleotidyl transferase" evidence="1">
    <location>
        <begin position="6"/>
        <end position="223"/>
    </location>
</feature>
<feature type="non-terminal residue" evidence="2">
    <location>
        <position position="273"/>
    </location>
</feature>
<dbReference type="InterPro" id="IPR005835">
    <property type="entry name" value="NTP_transferase_dom"/>
</dbReference>
<dbReference type="CDD" id="cd02509">
    <property type="entry name" value="GDP-M1P_Guanylyltransferase"/>
    <property type="match status" value="1"/>
</dbReference>
<proteinExistence type="predicted"/>
<dbReference type="InterPro" id="IPR051161">
    <property type="entry name" value="Mannose-6P_isomerase_type2"/>
</dbReference>
<organism evidence="2">
    <name type="scientific">marine metagenome</name>
    <dbReference type="NCBI Taxonomy" id="408172"/>
    <lineage>
        <taxon>unclassified sequences</taxon>
        <taxon>metagenomes</taxon>
        <taxon>ecological metagenomes</taxon>
    </lineage>
</organism>
<dbReference type="SUPFAM" id="SSF53448">
    <property type="entry name" value="Nucleotide-diphospho-sugar transferases"/>
    <property type="match status" value="1"/>
</dbReference>
<name>A0A382DU96_9ZZZZ</name>
<dbReference type="Pfam" id="PF00483">
    <property type="entry name" value="NTP_transferase"/>
    <property type="match status" value="1"/>
</dbReference>
<reference evidence="2" key="1">
    <citation type="submission" date="2018-05" db="EMBL/GenBank/DDBJ databases">
        <authorList>
            <person name="Lanie J.A."/>
            <person name="Ng W.-L."/>
            <person name="Kazmierczak K.M."/>
            <person name="Andrzejewski T.M."/>
            <person name="Davidsen T.M."/>
            <person name="Wayne K.J."/>
            <person name="Tettelin H."/>
            <person name="Glass J.I."/>
            <person name="Rusch D."/>
            <person name="Podicherti R."/>
            <person name="Tsui H.-C.T."/>
            <person name="Winkler M.E."/>
        </authorList>
    </citation>
    <scope>NUCLEOTIDE SEQUENCE</scope>
</reference>
<dbReference type="EMBL" id="UINC01041072">
    <property type="protein sequence ID" value="SVB41835.1"/>
    <property type="molecule type" value="Genomic_DNA"/>
</dbReference>